<protein>
    <recommendedName>
        <fullName evidence="3">BZIP domain-containing protein</fullName>
    </recommendedName>
</protein>
<comment type="caution">
    <text evidence="1">The sequence shown here is derived from an EMBL/GenBank/DDBJ whole genome shotgun (WGS) entry which is preliminary data.</text>
</comment>
<evidence type="ECO:0000313" key="1">
    <source>
        <dbReference type="EMBL" id="KAI6648450.1"/>
    </source>
</evidence>
<evidence type="ECO:0008006" key="3">
    <source>
        <dbReference type="Google" id="ProtNLM"/>
    </source>
</evidence>
<keyword evidence="2" id="KW-1185">Reference proteome</keyword>
<gene>
    <name evidence="1" type="ORF">LOD99_8082</name>
</gene>
<dbReference type="Proteomes" id="UP001165289">
    <property type="component" value="Unassembled WGS sequence"/>
</dbReference>
<reference evidence="1 2" key="1">
    <citation type="journal article" date="2023" name="BMC Biol.">
        <title>The compact genome of the sponge Oopsacas minuta (Hexactinellida) is lacking key metazoan core genes.</title>
        <authorList>
            <person name="Santini S."/>
            <person name="Schenkelaars Q."/>
            <person name="Jourda C."/>
            <person name="Duchesne M."/>
            <person name="Belahbib H."/>
            <person name="Rocher C."/>
            <person name="Selva M."/>
            <person name="Riesgo A."/>
            <person name="Vervoort M."/>
            <person name="Leys S.P."/>
            <person name="Kodjabachian L."/>
            <person name="Le Bivic A."/>
            <person name="Borchiellini C."/>
            <person name="Claverie J.M."/>
            <person name="Renard E."/>
        </authorList>
    </citation>
    <scope>NUCLEOTIDE SEQUENCE [LARGE SCALE GENOMIC DNA]</scope>
    <source>
        <strain evidence="1">SPO-2</strain>
    </source>
</reference>
<organism evidence="1 2">
    <name type="scientific">Oopsacas minuta</name>
    <dbReference type="NCBI Taxonomy" id="111878"/>
    <lineage>
        <taxon>Eukaryota</taxon>
        <taxon>Metazoa</taxon>
        <taxon>Porifera</taxon>
        <taxon>Hexactinellida</taxon>
        <taxon>Hexasterophora</taxon>
        <taxon>Lyssacinosida</taxon>
        <taxon>Leucopsacidae</taxon>
        <taxon>Oopsacas</taxon>
    </lineage>
</organism>
<dbReference type="EMBL" id="JAKMXF010000330">
    <property type="protein sequence ID" value="KAI6648450.1"/>
    <property type="molecule type" value="Genomic_DNA"/>
</dbReference>
<proteinExistence type="predicted"/>
<sequence length="127" mass="14978">MAKQDRCNPHIIDINIILGISKEELISHPIGYLRALLRERILNANDADHLDYQVLDNLLSKTRRKAQKNKYADNHKQKYESEMSCLSTNIWSLVEERDILLQTKFELMYEIDNYRTTIDFLMAANHN</sequence>
<evidence type="ECO:0000313" key="2">
    <source>
        <dbReference type="Proteomes" id="UP001165289"/>
    </source>
</evidence>
<name>A0AAV7JHV0_9METZ</name>
<dbReference type="AlphaFoldDB" id="A0AAV7JHV0"/>
<accession>A0AAV7JHV0</accession>